<evidence type="ECO:0000313" key="10">
    <source>
        <dbReference type="Proteomes" id="UP000297900"/>
    </source>
</evidence>
<dbReference type="Pfam" id="PF00528">
    <property type="entry name" value="BPD_transp_1"/>
    <property type="match status" value="1"/>
</dbReference>
<feature type="domain" description="ABC transmembrane type-1" evidence="8">
    <location>
        <begin position="79"/>
        <end position="282"/>
    </location>
</feature>
<evidence type="ECO:0000256" key="4">
    <source>
        <dbReference type="ARBA" id="ARBA00022692"/>
    </source>
</evidence>
<dbReference type="GO" id="GO:0005886">
    <property type="term" value="C:plasma membrane"/>
    <property type="evidence" value="ECO:0007669"/>
    <property type="project" value="UniProtKB-SubCell"/>
</dbReference>
<keyword evidence="5 7" id="KW-1133">Transmembrane helix</keyword>
<dbReference type="Gene3D" id="1.10.3720.10">
    <property type="entry name" value="MetI-like"/>
    <property type="match status" value="1"/>
</dbReference>
<keyword evidence="6 7" id="KW-0472">Membrane</keyword>
<evidence type="ECO:0000256" key="7">
    <source>
        <dbReference type="RuleBase" id="RU363032"/>
    </source>
</evidence>
<feature type="transmembrane region" description="Helical" evidence="7">
    <location>
        <begin position="203"/>
        <end position="228"/>
    </location>
</feature>
<accession>A0A4Y8M4E9</accession>
<keyword evidence="10" id="KW-1185">Reference proteome</keyword>
<comment type="caution">
    <text evidence="9">The sequence shown here is derived from an EMBL/GenBank/DDBJ whole genome shotgun (WGS) entry which is preliminary data.</text>
</comment>
<dbReference type="Proteomes" id="UP000297900">
    <property type="component" value="Unassembled WGS sequence"/>
</dbReference>
<evidence type="ECO:0000256" key="1">
    <source>
        <dbReference type="ARBA" id="ARBA00004651"/>
    </source>
</evidence>
<evidence type="ECO:0000256" key="6">
    <source>
        <dbReference type="ARBA" id="ARBA00023136"/>
    </source>
</evidence>
<evidence type="ECO:0000256" key="3">
    <source>
        <dbReference type="ARBA" id="ARBA00022475"/>
    </source>
</evidence>
<comment type="subcellular location">
    <subcellularLocation>
        <location evidence="1 7">Cell membrane</location>
        <topology evidence="1 7">Multi-pass membrane protein</topology>
    </subcellularLocation>
</comment>
<evidence type="ECO:0000313" key="9">
    <source>
        <dbReference type="EMBL" id="TFE27195.1"/>
    </source>
</evidence>
<evidence type="ECO:0000259" key="8">
    <source>
        <dbReference type="PROSITE" id="PS50928"/>
    </source>
</evidence>
<keyword evidence="4 7" id="KW-0812">Transmembrane</keyword>
<evidence type="ECO:0000256" key="2">
    <source>
        <dbReference type="ARBA" id="ARBA00022448"/>
    </source>
</evidence>
<reference evidence="9 10" key="1">
    <citation type="submission" date="2019-03" db="EMBL/GenBank/DDBJ databases">
        <title>Cohnella endophytica sp. nov., a novel endophytic bacterium isolated from bark of Sonneratia apetala.</title>
        <authorList>
            <person name="Tuo L."/>
        </authorList>
    </citation>
    <scope>NUCLEOTIDE SEQUENCE [LARGE SCALE GENOMIC DNA]</scope>
    <source>
        <strain evidence="9 10">CCTCC AB 208254</strain>
    </source>
</reference>
<feature type="transmembrane region" description="Helical" evidence="7">
    <location>
        <begin position="161"/>
        <end position="182"/>
    </location>
</feature>
<dbReference type="CDD" id="cd06261">
    <property type="entry name" value="TM_PBP2"/>
    <property type="match status" value="1"/>
</dbReference>
<proteinExistence type="inferred from homology"/>
<dbReference type="InterPro" id="IPR035906">
    <property type="entry name" value="MetI-like_sf"/>
</dbReference>
<dbReference type="OrthoDB" id="9771544at2"/>
<dbReference type="AlphaFoldDB" id="A0A4Y8M4E9"/>
<dbReference type="RefSeq" id="WP_135152020.1">
    <property type="nucleotide sequence ID" value="NZ_SOMN01000010.1"/>
</dbReference>
<feature type="transmembrane region" description="Helical" evidence="7">
    <location>
        <begin position="261"/>
        <end position="282"/>
    </location>
</feature>
<gene>
    <name evidence="9" type="ORF">E2980_09855</name>
</gene>
<organism evidence="9 10">
    <name type="scientific">Cohnella luojiensis</name>
    <dbReference type="NCBI Taxonomy" id="652876"/>
    <lineage>
        <taxon>Bacteria</taxon>
        <taxon>Bacillati</taxon>
        <taxon>Bacillota</taxon>
        <taxon>Bacilli</taxon>
        <taxon>Bacillales</taxon>
        <taxon>Paenibacillaceae</taxon>
        <taxon>Cohnella</taxon>
    </lineage>
</organism>
<feature type="transmembrane region" description="Helical" evidence="7">
    <location>
        <begin position="116"/>
        <end position="141"/>
    </location>
</feature>
<keyword evidence="3" id="KW-1003">Cell membrane</keyword>
<keyword evidence="2 7" id="KW-0813">Transport</keyword>
<dbReference type="PANTHER" id="PTHR43744:SF12">
    <property type="entry name" value="ABC TRANSPORTER PERMEASE PROTEIN MG189-RELATED"/>
    <property type="match status" value="1"/>
</dbReference>
<dbReference type="SUPFAM" id="SSF161098">
    <property type="entry name" value="MetI-like"/>
    <property type="match status" value="1"/>
</dbReference>
<sequence>MKSTYSSKPVFARTLRATAFYIVAAMVSLAMFLPFLWSVLTSLKPDNEIFAFPIQWLPSRFTLEHYTDAFTTVPFMRYFGNSFYLAFMGVLTNLFFGSLGGYAFAKLPFRLNKPIFRILLASMMIPGVVTMIPSFYVLMHLPFLGGNDWSGSGGSGLLNSFWAIILPGASGTFAVFFMRQFFLTLPSDMMEMARIEGAGEFRIFLRIYLPLTKPALATLGIFTFQAGWNSFLWPMIVLNDPLKHTIQMGLQAFSYNHQTDFGPMMAGALVAILPILILFILLQRYFVQGIAFSGVKG</sequence>
<dbReference type="GO" id="GO:0055085">
    <property type="term" value="P:transmembrane transport"/>
    <property type="evidence" value="ECO:0007669"/>
    <property type="project" value="InterPro"/>
</dbReference>
<evidence type="ECO:0000256" key="5">
    <source>
        <dbReference type="ARBA" id="ARBA00022989"/>
    </source>
</evidence>
<dbReference type="PROSITE" id="PS50928">
    <property type="entry name" value="ABC_TM1"/>
    <property type="match status" value="1"/>
</dbReference>
<feature type="transmembrane region" description="Helical" evidence="7">
    <location>
        <begin position="20"/>
        <end position="40"/>
    </location>
</feature>
<dbReference type="EMBL" id="SOMN01000010">
    <property type="protein sequence ID" value="TFE27195.1"/>
    <property type="molecule type" value="Genomic_DNA"/>
</dbReference>
<dbReference type="PANTHER" id="PTHR43744">
    <property type="entry name" value="ABC TRANSPORTER PERMEASE PROTEIN MG189-RELATED-RELATED"/>
    <property type="match status" value="1"/>
</dbReference>
<name>A0A4Y8M4E9_9BACL</name>
<dbReference type="InterPro" id="IPR000515">
    <property type="entry name" value="MetI-like"/>
</dbReference>
<protein>
    <submittedName>
        <fullName evidence="9">Carbohydrate ABC transporter permease</fullName>
    </submittedName>
</protein>
<feature type="transmembrane region" description="Helical" evidence="7">
    <location>
        <begin position="83"/>
        <end position="104"/>
    </location>
</feature>
<comment type="similarity">
    <text evidence="7">Belongs to the binding-protein-dependent transport system permease family.</text>
</comment>